<dbReference type="STRING" id="1245469.S58_66140"/>
<dbReference type="Proteomes" id="UP000011841">
    <property type="component" value="Chromosome"/>
</dbReference>
<dbReference type="InterPro" id="IPR011990">
    <property type="entry name" value="TPR-like_helical_dom_sf"/>
</dbReference>
<feature type="region of interest" description="Disordered" evidence="2">
    <location>
        <begin position="1"/>
        <end position="23"/>
    </location>
</feature>
<dbReference type="PANTHER" id="PTHR44216:SF3">
    <property type="entry name" value="PROTEIN O-MANNOSYL-TRANSFERASE TMTC2"/>
    <property type="match status" value="1"/>
</dbReference>
<dbReference type="EMBL" id="AP012603">
    <property type="protein sequence ID" value="BAM92581.1"/>
    <property type="molecule type" value="Genomic_DNA"/>
</dbReference>
<dbReference type="HOGENOM" id="CLU_072295_0_0_5"/>
<dbReference type="Pfam" id="PF14559">
    <property type="entry name" value="TPR_19"/>
    <property type="match status" value="1"/>
</dbReference>
<dbReference type="PIRSF" id="PIRSF035836">
    <property type="entry name" value="UCP035836"/>
    <property type="match status" value="1"/>
</dbReference>
<dbReference type="SMART" id="SM00028">
    <property type="entry name" value="TPR"/>
    <property type="match status" value="3"/>
</dbReference>
<dbReference type="eggNOG" id="COG5010">
    <property type="taxonomic scope" value="Bacteria"/>
</dbReference>
<feature type="region of interest" description="Disordered" evidence="2">
    <location>
        <begin position="219"/>
        <end position="242"/>
    </location>
</feature>
<proteinExistence type="predicted"/>
<dbReference type="InterPro" id="IPR014596">
    <property type="entry name" value="UCP035836"/>
</dbReference>
<dbReference type="SUPFAM" id="SSF48452">
    <property type="entry name" value="TPR-like"/>
    <property type="match status" value="1"/>
</dbReference>
<evidence type="ECO:0000313" key="3">
    <source>
        <dbReference type="EMBL" id="BAM92581.1"/>
    </source>
</evidence>
<dbReference type="PROSITE" id="PS50005">
    <property type="entry name" value="TPR"/>
    <property type="match status" value="1"/>
</dbReference>
<dbReference type="GO" id="GO:0035269">
    <property type="term" value="P:protein O-linked glycosylation via mannose"/>
    <property type="evidence" value="ECO:0007669"/>
    <property type="project" value="TreeGrafter"/>
</dbReference>
<dbReference type="PANTHER" id="PTHR44216">
    <property type="entry name" value="PROTEIN O-MANNOSYL-TRANSFERASE TMTC2"/>
    <property type="match status" value="1"/>
</dbReference>
<keyword evidence="1" id="KW-0802">TPR repeat</keyword>
<accession>M4ZGD7</accession>
<protein>
    <submittedName>
        <fullName evidence="3">Uncharacterized protein</fullName>
    </submittedName>
</protein>
<evidence type="ECO:0000256" key="1">
    <source>
        <dbReference type="PROSITE-ProRule" id="PRU00339"/>
    </source>
</evidence>
<dbReference type="AlphaFoldDB" id="M4ZGD7"/>
<dbReference type="KEGG" id="aol:S58_66140"/>
<keyword evidence="4" id="KW-1185">Reference proteome</keyword>
<feature type="repeat" description="TPR" evidence="1">
    <location>
        <begin position="105"/>
        <end position="138"/>
    </location>
</feature>
<evidence type="ECO:0000313" key="4">
    <source>
        <dbReference type="Proteomes" id="UP000011841"/>
    </source>
</evidence>
<organism evidence="3 4">
    <name type="scientific">Bradyrhizobium oligotrophicum S58</name>
    <dbReference type="NCBI Taxonomy" id="1245469"/>
    <lineage>
        <taxon>Bacteria</taxon>
        <taxon>Pseudomonadati</taxon>
        <taxon>Pseudomonadota</taxon>
        <taxon>Alphaproteobacteria</taxon>
        <taxon>Hyphomicrobiales</taxon>
        <taxon>Nitrobacteraceae</taxon>
        <taxon>Bradyrhizobium</taxon>
    </lineage>
</organism>
<dbReference type="GO" id="GO:0000030">
    <property type="term" value="F:mannosyltransferase activity"/>
    <property type="evidence" value="ECO:0007669"/>
    <property type="project" value="TreeGrafter"/>
</dbReference>
<name>M4ZGD7_9BRAD</name>
<gene>
    <name evidence="3" type="ORF">S58_66140</name>
</gene>
<dbReference type="InterPro" id="IPR019734">
    <property type="entry name" value="TPR_rpt"/>
</dbReference>
<evidence type="ECO:0000256" key="2">
    <source>
        <dbReference type="SAM" id="MobiDB-lite"/>
    </source>
</evidence>
<dbReference type="Pfam" id="PF12895">
    <property type="entry name" value="ANAPC3"/>
    <property type="match status" value="1"/>
</dbReference>
<dbReference type="InterPro" id="IPR052384">
    <property type="entry name" value="TMTC_O-mannosyltransferase"/>
</dbReference>
<dbReference type="PATRIC" id="fig|1245469.3.peg.6755"/>
<reference evidence="3 4" key="1">
    <citation type="journal article" date="2013" name="Appl. Environ. Microbiol.">
        <title>Genome analysis suggests that the soil oligotrophic bacterium Agromonas oligotrophica (Bradyrhizobium oligotrophicum) is a nitrogen-fixing symbiont of Aeschynomene indica.</title>
        <authorList>
            <person name="Okubo T."/>
            <person name="Fukushima S."/>
            <person name="Itakura M."/>
            <person name="Oshima K."/>
            <person name="Longtonglang A."/>
            <person name="Teaumroong N."/>
            <person name="Mitsui H."/>
            <person name="Hattori M."/>
            <person name="Hattori R."/>
            <person name="Hattori T."/>
            <person name="Minamisawa K."/>
        </authorList>
    </citation>
    <scope>NUCLEOTIDE SEQUENCE [LARGE SCALE GENOMIC DNA]</scope>
    <source>
        <strain evidence="3 4">S58</strain>
    </source>
</reference>
<sequence length="242" mass="26040">MSDVTGSIGGRAEPAPATPQRAAEVYGERYRANPKDAANAVAYGQALRVNGQREQAVAVLEQATLANPGNKAVLAAYGRALADNGNFKLAFDVLSRAHSPDNPDWKLLSVQGTVLDQMARHDEARRYYESALKIMPGEPSVLSNLGLSYMLSKELPKAEEVLRQAYGSQRADARVRQNLALVVGLLGRFSEAEQIARADLPPDEAAANVAYLKQMIQGQSQGQGKGKARRATPMAALNQPDE</sequence>
<dbReference type="Gene3D" id="1.25.40.10">
    <property type="entry name" value="Tetratricopeptide repeat domain"/>
    <property type="match status" value="1"/>
</dbReference>